<accession>A0ABN6U8Y3</accession>
<dbReference type="RefSeq" id="WP_281874791.1">
    <property type="nucleotide sequence ID" value="NZ_AP026978.1"/>
</dbReference>
<dbReference type="InterPro" id="IPR011008">
    <property type="entry name" value="Dimeric_a/b-barrel"/>
</dbReference>
<dbReference type="SUPFAM" id="SSF54909">
    <property type="entry name" value="Dimeric alpha+beta barrel"/>
    <property type="match status" value="1"/>
</dbReference>
<dbReference type="EMBL" id="AP026978">
    <property type="protein sequence ID" value="BDU01659.1"/>
    <property type="molecule type" value="Genomic_DNA"/>
</dbReference>
<name>A0ABN6U8Y3_9NOCA</name>
<dbReference type="Pfam" id="PF07876">
    <property type="entry name" value="Dabb"/>
    <property type="match status" value="1"/>
</dbReference>
<protein>
    <recommendedName>
        <fullName evidence="1">Stress-response A/B barrel domain-containing protein</fullName>
    </recommendedName>
</protein>
<evidence type="ECO:0000313" key="3">
    <source>
        <dbReference type="Proteomes" id="UP001317870"/>
    </source>
</evidence>
<organism evidence="2 3">
    <name type="scientific">Nocardia sputorum</name>
    <dbReference type="NCBI Taxonomy" id="2984338"/>
    <lineage>
        <taxon>Bacteria</taxon>
        <taxon>Bacillati</taxon>
        <taxon>Actinomycetota</taxon>
        <taxon>Actinomycetes</taxon>
        <taxon>Mycobacteriales</taxon>
        <taxon>Nocardiaceae</taxon>
        <taxon>Nocardia</taxon>
    </lineage>
</organism>
<evidence type="ECO:0000259" key="1">
    <source>
        <dbReference type="PROSITE" id="PS51502"/>
    </source>
</evidence>
<dbReference type="PROSITE" id="PS51502">
    <property type="entry name" value="S_R_A_B_BARREL"/>
    <property type="match status" value="1"/>
</dbReference>
<keyword evidence="3" id="KW-1185">Reference proteome</keyword>
<proteinExistence type="predicted"/>
<sequence length="145" mass="16032">MIINLLRFSFKPGVTEQEQEQVLAAMRRTASVESAVFSTVGPDLGDRAEGFTHAYLTAIPDLDALERYMHDPVHIGGDEYILPRLAKQYAVRFSDDPNPELAQKIYAIYKRKVEMYPEWGSEVEALFAAAGTTPAPSSTPPGEDA</sequence>
<evidence type="ECO:0000313" key="2">
    <source>
        <dbReference type="EMBL" id="BDU01659.1"/>
    </source>
</evidence>
<dbReference type="InterPro" id="IPR013097">
    <property type="entry name" value="Dabb"/>
</dbReference>
<dbReference type="Proteomes" id="UP001317870">
    <property type="component" value="Chromosome"/>
</dbReference>
<dbReference type="Gene3D" id="3.30.70.100">
    <property type="match status" value="1"/>
</dbReference>
<reference evidence="2 3" key="1">
    <citation type="submission" date="2022-11" db="EMBL/GenBank/DDBJ databases">
        <title>Genome Sequencing of Nocardia sp. ON39_IFM12276 and assembly.</title>
        <authorList>
            <person name="Shimojima M."/>
            <person name="Toyokawa M."/>
            <person name="Uesaka K."/>
        </authorList>
    </citation>
    <scope>NUCLEOTIDE SEQUENCE [LARGE SCALE GENOMIC DNA]</scope>
    <source>
        <strain evidence="2 3">IFM 12276</strain>
    </source>
</reference>
<gene>
    <name evidence="2" type="ORF">IFM12276_46870</name>
</gene>
<dbReference type="SMART" id="SM00886">
    <property type="entry name" value="Dabb"/>
    <property type="match status" value="1"/>
</dbReference>
<feature type="domain" description="Stress-response A/B barrel" evidence="1">
    <location>
        <begin position="2"/>
        <end position="93"/>
    </location>
</feature>